<evidence type="ECO:0000313" key="2">
    <source>
        <dbReference type="EMBL" id="OAE26148.1"/>
    </source>
</evidence>
<accession>A0A176VZA1</accession>
<evidence type="ECO:0000313" key="3">
    <source>
        <dbReference type="Proteomes" id="UP000077202"/>
    </source>
</evidence>
<dbReference type="Proteomes" id="UP000077202">
    <property type="component" value="Unassembled WGS sequence"/>
</dbReference>
<evidence type="ECO:0000256" key="1">
    <source>
        <dbReference type="SAM" id="MobiDB-lite"/>
    </source>
</evidence>
<proteinExistence type="predicted"/>
<sequence length="113" mass="12044">MEANYEGQAGRKPGKPRVQLEKVKTSSTLPHVQTVTSIARSLVLELALLAASRDRESTKAAAAAAAAIWWVETFTLRFEKAIAGIRKAVASRRDTLGSGIALVITEPGLSTGR</sequence>
<comment type="caution">
    <text evidence="2">The sequence shown here is derived from an EMBL/GenBank/DDBJ whole genome shotgun (WGS) entry which is preliminary data.</text>
</comment>
<protein>
    <submittedName>
        <fullName evidence="2">Uncharacterized protein</fullName>
    </submittedName>
</protein>
<dbReference type="EMBL" id="LVLJ01002247">
    <property type="protein sequence ID" value="OAE26148.1"/>
    <property type="molecule type" value="Genomic_DNA"/>
</dbReference>
<feature type="region of interest" description="Disordered" evidence="1">
    <location>
        <begin position="1"/>
        <end position="25"/>
    </location>
</feature>
<gene>
    <name evidence="2" type="ORF">AXG93_903s1090</name>
</gene>
<keyword evidence="3" id="KW-1185">Reference proteome</keyword>
<dbReference type="AlphaFoldDB" id="A0A176VZA1"/>
<reference evidence="2" key="1">
    <citation type="submission" date="2016-03" db="EMBL/GenBank/DDBJ databases">
        <title>Mechanisms controlling the formation of the plant cell surface in tip-growing cells are functionally conserved among land plants.</title>
        <authorList>
            <person name="Honkanen S."/>
            <person name="Jones V.A."/>
            <person name="Morieri G."/>
            <person name="Champion C."/>
            <person name="Hetherington A.J."/>
            <person name="Kelly S."/>
            <person name="Saint-Marcoux D."/>
            <person name="Proust H."/>
            <person name="Prescott H."/>
            <person name="Dolan L."/>
        </authorList>
    </citation>
    <scope>NUCLEOTIDE SEQUENCE [LARGE SCALE GENOMIC DNA]</scope>
    <source>
        <tissue evidence="2">Whole gametophyte</tissue>
    </source>
</reference>
<name>A0A176VZA1_MARPO</name>
<organism evidence="2 3">
    <name type="scientific">Marchantia polymorpha subsp. ruderalis</name>
    <dbReference type="NCBI Taxonomy" id="1480154"/>
    <lineage>
        <taxon>Eukaryota</taxon>
        <taxon>Viridiplantae</taxon>
        <taxon>Streptophyta</taxon>
        <taxon>Embryophyta</taxon>
        <taxon>Marchantiophyta</taxon>
        <taxon>Marchantiopsida</taxon>
        <taxon>Marchantiidae</taxon>
        <taxon>Marchantiales</taxon>
        <taxon>Marchantiaceae</taxon>
        <taxon>Marchantia</taxon>
    </lineage>
</organism>